<dbReference type="CDD" id="cd21471">
    <property type="entry name" value="CrtC-like"/>
    <property type="match status" value="1"/>
</dbReference>
<comment type="caution">
    <text evidence="1">The sequence shown here is derived from an EMBL/GenBank/DDBJ whole genome shotgun (WGS) entry which is preliminary data.</text>
</comment>
<organism evidence="1 2">
    <name type="scientific">Novosphingobium jiangmenense</name>
    <dbReference type="NCBI Taxonomy" id="2791981"/>
    <lineage>
        <taxon>Bacteria</taxon>
        <taxon>Pseudomonadati</taxon>
        <taxon>Pseudomonadota</taxon>
        <taxon>Alphaproteobacteria</taxon>
        <taxon>Sphingomonadales</taxon>
        <taxon>Sphingomonadaceae</taxon>
        <taxon>Novosphingobium</taxon>
    </lineage>
</organism>
<dbReference type="Proteomes" id="UP000600799">
    <property type="component" value="Unassembled WGS sequence"/>
</dbReference>
<sequence>MPSGGYGWWYVDAISECGRHGLTIIAFIGSVFSPYYKRSGRGDPLQHCALNVALYGPGARWTMTERGRGSVRRDADNLQIGPSSMRWTGDALEIDIEEMDKRVGVPWQRRVAGKIRVCPEAVNDRAFSLDPDGHHRWHCIAPRARIEVLMEKPDLRWKGSAYLDSNFGAESLEEGFRIWHWSRAHGASSSVVCYEGIRRDGQGFASALRFGADGVPHEEEALPPVAPLPNTLWQMERKTRADRGHASVIRTWEDAPFYARSTLSSRLFGEPVVAVQESLDLDRFSSPIVQFMLPYRIPLG</sequence>
<dbReference type="EMBL" id="JADQDC010000017">
    <property type="protein sequence ID" value="MBF9152880.1"/>
    <property type="molecule type" value="Genomic_DNA"/>
</dbReference>
<dbReference type="SUPFAM" id="SSF159245">
    <property type="entry name" value="AttH-like"/>
    <property type="match status" value="1"/>
</dbReference>
<reference evidence="1 2" key="1">
    <citation type="submission" date="2020-11" db="EMBL/GenBank/DDBJ databases">
        <title>The genome sequence of Novosphingobium sp. 1Y9A.</title>
        <authorList>
            <person name="Liu Y."/>
        </authorList>
    </citation>
    <scope>NUCLEOTIDE SEQUENCE [LARGE SCALE GENOMIC DNA]</scope>
    <source>
        <strain evidence="1 2">1Y9A</strain>
    </source>
</reference>
<accession>A0ABS0HKU8</accession>
<keyword evidence="2" id="KW-1185">Reference proteome</keyword>
<gene>
    <name evidence="1" type="ORF">I2488_17895</name>
</gene>
<evidence type="ECO:0000313" key="1">
    <source>
        <dbReference type="EMBL" id="MBF9152880.1"/>
    </source>
</evidence>
<evidence type="ECO:0000313" key="2">
    <source>
        <dbReference type="Proteomes" id="UP000600799"/>
    </source>
</evidence>
<name>A0ABS0HKU8_9SPHN</name>
<protein>
    <submittedName>
        <fullName evidence="1">Hydroxyneurosporene dehydrogenase</fullName>
    </submittedName>
</protein>
<proteinExistence type="predicted"/>